<dbReference type="Proteomes" id="UP000246464">
    <property type="component" value="Chromosome 17"/>
</dbReference>
<name>A0A2U9CJS8_SCOMX</name>
<evidence type="ECO:0000313" key="3">
    <source>
        <dbReference type="EMBL" id="KAF0044208.1"/>
    </source>
</evidence>
<evidence type="ECO:0000313" key="4">
    <source>
        <dbReference type="Proteomes" id="UP000246464"/>
    </source>
</evidence>
<sequence length="115" mass="12305">MIESSEAAPTRTSEREAFSVGDSLEDPAFATSGCKRTWERSNDAGAAVVAAATTGAGDVAISSDLREEMLPPDWISVDSTQENYVRPWKLSVNTCADPLMAASFLIHANKEGRVL</sequence>
<dbReference type="AlphaFoldDB" id="A0A2U9CJS8"/>
<evidence type="ECO:0000313" key="5">
    <source>
        <dbReference type="Proteomes" id="UP000438429"/>
    </source>
</evidence>
<protein>
    <submittedName>
        <fullName evidence="2">Uncharacterized protein</fullName>
    </submittedName>
</protein>
<dbReference type="EMBL" id="VEVO01000003">
    <property type="protein sequence ID" value="KAF0044208.1"/>
    <property type="molecule type" value="Genomic_DNA"/>
</dbReference>
<organism evidence="2 4">
    <name type="scientific">Scophthalmus maximus</name>
    <name type="common">Turbot</name>
    <name type="synonym">Psetta maxima</name>
    <dbReference type="NCBI Taxonomy" id="52904"/>
    <lineage>
        <taxon>Eukaryota</taxon>
        <taxon>Metazoa</taxon>
        <taxon>Chordata</taxon>
        <taxon>Craniata</taxon>
        <taxon>Vertebrata</taxon>
        <taxon>Euteleostomi</taxon>
        <taxon>Actinopterygii</taxon>
        <taxon>Neopterygii</taxon>
        <taxon>Teleostei</taxon>
        <taxon>Neoteleostei</taxon>
        <taxon>Acanthomorphata</taxon>
        <taxon>Carangaria</taxon>
        <taxon>Pleuronectiformes</taxon>
        <taxon>Pleuronectoidei</taxon>
        <taxon>Scophthalmidae</taxon>
        <taxon>Scophthalmus</taxon>
    </lineage>
</organism>
<evidence type="ECO:0000256" key="1">
    <source>
        <dbReference type="SAM" id="MobiDB-lite"/>
    </source>
</evidence>
<evidence type="ECO:0000313" key="2">
    <source>
        <dbReference type="EMBL" id="AWP15966.1"/>
    </source>
</evidence>
<feature type="region of interest" description="Disordered" evidence="1">
    <location>
        <begin position="1"/>
        <end position="25"/>
    </location>
</feature>
<gene>
    <name evidence="3" type="ORF">F2P81_003366</name>
    <name evidence="2" type="ORF">SMAX5B_008984</name>
</gene>
<dbReference type="Proteomes" id="UP000438429">
    <property type="component" value="Unassembled WGS sequence"/>
</dbReference>
<keyword evidence="4" id="KW-1185">Reference proteome</keyword>
<proteinExistence type="predicted"/>
<dbReference type="EMBL" id="CP026259">
    <property type="protein sequence ID" value="AWP15966.1"/>
    <property type="molecule type" value="Genomic_DNA"/>
</dbReference>
<reference evidence="2 4" key="1">
    <citation type="submission" date="2017-12" db="EMBL/GenBank/DDBJ databases">
        <title>Integrating genomic resources of turbot (Scophthalmus maximus) in depth evaluation of genetic and physical mapping variation across individuals.</title>
        <authorList>
            <person name="Martinez P."/>
        </authorList>
    </citation>
    <scope>NUCLEOTIDE SEQUENCE [LARGE SCALE GENOMIC DNA]</scope>
</reference>
<reference evidence="3 5" key="2">
    <citation type="submission" date="2019-06" db="EMBL/GenBank/DDBJ databases">
        <title>Draft genomes of female and male turbot (Scophthalmus maximus).</title>
        <authorList>
            <person name="Xu H."/>
            <person name="Xu X.-W."/>
            <person name="Shao C."/>
            <person name="Chen S."/>
        </authorList>
    </citation>
    <scope>NUCLEOTIDE SEQUENCE [LARGE SCALE GENOMIC DNA]</scope>
    <source>
        <strain evidence="3">Ysfricsl-2016a</strain>
        <tissue evidence="3">Blood</tissue>
    </source>
</reference>
<accession>A0A2U9CJS8</accession>